<sequence>MDLFIVPPPVSVAPPPVAAEPPIYIAHAANPTPAFASNNHNHPPYAEMITAAITALKERNGSSRQAIAKYIEKNYSSLPSNHSALLTHHLKRLKNNGHLLMVKHSYKVPRSVPLSSTDTDAAADDGGSGSSGQKRGRGRPPKPKVVVDVQQPPHNVVVGPESVLVSLGLTDGPVPLAKKRPGRPPKAKTGFVGSFVGSIKRGPGRPPRPKSFPVSIDRSGFVGSEFGGPLVVKRGRGRPPKMGQIGPKMRSVRLPRTGLIGPRPRGRPKRDVPVVKPLGRPRGRRTKNVVAGGSDGVALSGVGGGVLPAKRRGRPPRVVGIKKPRKLTGRPVGRPRKNASIPGIASQQLVAYEDLKGKLEFFKSRIKQAVITVKPHLNPETALSAFGALQELEELATTDLNGPSNVEVHFQVQEPLVQHS</sequence>
<accession>A0ACB7YF84</accession>
<gene>
    <name evidence="1" type="ORF">Vadar_023192</name>
</gene>
<proteinExistence type="predicted"/>
<dbReference type="Proteomes" id="UP000828048">
    <property type="component" value="Chromosome 8"/>
</dbReference>
<keyword evidence="2" id="KW-1185">Reference proteome</keyword>
<dbReference type="EMBL" id="CM037158">
    <property type="protein sequence ID" value="KAH7852307.1"/>
    <property type="molecule type" value="Genomic_DNA"/>
</dbReference>
<reference evidence="1 2" key="1">
    <citation type="journal article" date="2021" name="Hortic Res">
        <title>High-quality reference genome and annotation aids understanding of berry development for evergreen blueberry (Vaccinium darrowii).</title>
        <authorList>
            <person name="Yu J."/>
            <person name="Hulse-Kemp A.M."/>
            <person name="Babiker E."/>
            <person name="Staton M."/>
        </authorList>
    </citation>
    <scope>NUCLEOTIDE SEQUENCE [LARGE SCALE GENOMIC DNA]</scope>
    <source>
        <strain evidence="2">cv. NJ 8807/NJ 8810</strain>
        <tissue evidence="1">Young leaf</tissue>
    </source>
</reference>
<name>A0ACB7YF84_9ERIC</name>
<evidence type="ECO:0000313" key="2">
    <source>
        <dbReference type="Proteomes" id="UP000828048"/>
    </source>
</evidence>
<organism evidence="1 2">
    <name type="scientific">Vaccinium darrowii</name>
    <dbReference type="NCBI Taxonomy" id="229202"/>
    <lineage>
        <taxon>Eukaryota</taxon>
        <taxon>Viridiplantae</taxon>
        <taxon>Streptophyta</taxon>
        <taxon>Embryophyta</taxon>
        <taxon>Tracheophyta</taxon>
        <taxon>Spermatophyta</taxon>
        <taxon>Magnoliopsida</taxon>
        <taxon>eudicotyledons</taxon>
        <taxon>Gunneridae</taxon>
        <taxon>Pentapetalae</taxon>
        <taxon>asterids</taxon>
        <taxon>Ericales</taxon>
        <taxon>Ericaceae</taxon>
        <taxon>Vaccinioideae</taxon>
        <taxon>Vaccinieae</taxon>
        <taxon>Vaccinium</taxon>
    </lineage>
</organism>
<protein>
    <submittedName>
        <fullName evidence="1">Uncharacterized protein</fullName>
    </submittedName>
</protein>
<comment type="caution">
    <text evidence="1">The sequence shown here is derived from an EMBL/GenBank/DDBJ whole genome shotgun (WGS) entry which is preliminary data.</text>
</comment>
<evidence type="ECO:0000313" key="1">
    <source>
        <dbReference type="EMBL" id="KAH7852307.1"/>
    </source>
</evidence>